<sequence length="152" mass="16320">MSTPTSAPTLVLIAATTLAACIALGGALYEVLVVDPYWPRRPGIIQSRNGGIARVRFWLPAPVIFEVLLVVTLIVTWGDSAIGVALLVALVSHAVMRLWALFDLIPQAAEFERKDPADVDEAAAVRWTRRNLLRVPLLLVTSGAMLAALALA</sequence>
<evidence type="ECO:0008006" key="4">
    <source>
        <dbReference type="Google" id="ProtNLM"/>
    </source>
</evidence>
<protein>
    <recommendedName>
        <fullName evidence="4">DUF1772 domain-containing protein</fullName>
    </recommendedName>
</protein>
<accession>A0A0J6VC27</accession>
<dbReference type="RefSeq" id="WP_048473881.1">
    <property type="nucleotide sequence ID" value="NZ_JYNL01000069.1"/>
</dbReference>
<feature type="transmembrane region" description="Helical" evidence="1">
    <location>
        <begin position="55"/>
        <end position="75"/>
    </location>
</feature>
<keyword evidence="3" id="KW-1185">Reference proteome</keyword>
<organism evidence="2 3">
    <name type="scientific">Mycolicibacterium chlorophenolicum</name>
    <dbReference type="NCBI Taxonomy" id="37916"/>
    <lineage>
        <taxon>Bacteria</taxon>
        <taxon>Bacillati</taxon>
        <taxon>Actinomycetota</taxon>
        <taxon>Actinomycetes</taxon>
        <taxon>Mycobacteriales</taxon>
        <taxon>Mycobacteriaceae</taxon>
        <taxon>Mycolicibacterium</taxon>
    </lineage>
</organism>
<comment type="caution">
    <text evidence="2">The sequence shown here is derived from an EMBL/GenBank/DDBJ whole genome shotgun (WGS) entry which is preliminary data.</text>
</comment>
<keyword evidence="1" id="KW-1133">Transmembrane helix</keyword>
<dbReference type="Proteomes" id="UP000036513">
    <property type="component" value="Unassembled WGS sequence"/>
</dbReference>
<evidence type="ECO:0000313" key="3">
    <source>
        <dbReference type="Proteomes" id="UP000036513"/>
    </source>
</evidence>
<feature type="transmembrane region" description="Helical" evidence="1">
    <location>
        <begin position="12"/>
        <end position="34"/>
    </location>
</feature>
<name>A0A0J6VC27_9MYCO</name>
<evidence type="ECO:0000256" key="1">
    <source>
        <dbReference type="SAM" id="Phobius"/>
    </source>
</evidence>
<dbReference type="AlphaFoldDB" id="A0A0J6VC27"/>
<keyword evidence="1" id="KW-0812">Transmembrane</keyword>
<dbReference type="PATRIC" id="fig|37916.4.peg.7008"/>
<feature type="transmembrane region" description="Helical" evidence="1">
    <location>
        <begin position="132"/>
        <end position="151"/>
    </location>
</feature>
<keyword evidence="1" id="KW-0472">Membrane</keyword>
<proteinExistence type="predicted"/>
<dbReference type="EMBL" id="JYNL01000069">
    <property type="protein sequence ID" value="KMO67739.1"/>
    <property type="molecule type" value="Genomic_DNA"/>
</dbReference>
<feature type="transmembrane region" description="Helical" evidence="1">
    <location>
        <begin position="81"/>
        <end position="105"/>
    </location>
</feature>
<gene>
    <name evidence="2" type="ORF">MCHLDSM_06992</name>
</gene>
<reference evidence="2 3" key="1">
    <citation type="journal article" date="2015" name="Genome Biol. Evol.">
        <title>Characterization of Three Mycobacterium spp. with Potential Use in Bioremediation by Genome Sequencing and Comparative Genomics.</title>
        <authorList>
            <person name="Das S."/>
            <person name="Pettersson B.M."/>
            <person name="Behra P.R."/>
            <person name="Ramesh M."/>
            <person name="Dasgupta S."/>
            <person name="Bhattacharya A."/>
            <person name="Kirsebom L.A."/>
        </authorList>
    </citation>
    <scope>NUCLEOTIDE SEQUENCE [LARGE SCALE GENOMIC DNA]</scope>
    <source>
        <strain evidence="2 3">DSM 43826</strain>
    </source>
</reference>
<evidence type="ECO:0000313" key="2">
    <source>
        <dbReference type="EMBL" id="KMO67739.1"/>
    </source>
</evidence>